<keyword evidence="2" id="KW-0812">Transmembrane</keyword>
<feature type="transmembrane region" description="Helical" evidence="2">
    <location>
        <begin position="20"/>
        <end position="39"/>
    </location>
</feature>
<accession>A0A7T7I3B0</accession>
<keyword evidence="2" id="KW-1133">Transmembrane helix</keyword>
<feature type="region of interest" description="Disordered" evidence="1">
    <location>
        <begin position="230"/>
        <end position="250"/>
    </location>
</feature>
<feature type="transmembrane region" description="Helical" evidence="2">
    <location>
        <begin position="45"/>
        <end position="65"/>
    </location>
</feature>
<dbReference type="KEGG" id="slf:JEQ17_12215"/>
<dbReference type="AlphaFoldDB" id="A0A7T7I3B0"/>
<proteinExistence type="predicted"/>
<protein>
    <submittedName>
        <fullName evidence="3">Uncharacterized protein</fullName>
    </submittedName>
</protein>
<sequence length="250" mass="25678">MTQRDGRGRSARPSRAGARVRAVTFALVGSVLAAVGHHAVEGGQVPWRLVAAFAVAQFAVVRPFARRRPGLLAVGGCTLAAQAAMHLALTTAGGHRAGTGHMAHAGHDAMTTDAGGHPWQHASEAAMTTAHAVAALVVAWLLQRADTAVTAALATGRTLRAVAAAVMARFLPGPAVATAHRPLPLPLAGSFELPAGTGTRPLEHALVRRGPPGRTPVPVVPFTRARPRPARFHSQGVPPCPCPSTGVVSH</sequence>
<keyword evidence="4" id="KW-1185">Reference proteome</keyword>
<name>A0A7T7I3B0_9ACTN</name>
<keyword evidence="2" id="KW-0472">Membrane</keyword>
<organism evidence="3 4">
    <name type="scientific">Streptomyces liliifuscus</name>
    <dbReference type="NCBI Taxonomy" id="2797636"/>
    <lineage>
        <taxon>Bacteria</taxon>
        <taxon>Bacillati</taxon>
        <taxon>Actinomycetota</taxon>
        <taxon>Actinomycetes</taxon>
        <taxon>Kitasatosporales</taxon>
        <taxon>Streptomycetaceae</taxon>
        <taxon>Streptomyces</taxon>
    </lineage>
</organism>
<evidence type="ECO:0000313" key="4">
    <source>
        <dbReference type="Proteomes" id="UP000595636"/>
    </source>
</evidence>
<evidence type="ECO:0000313" key="3">
    <source>
        <dbReference type="EMBL" id="QQM40162.1"/>
    </source>
</evidence>
<evidence type="ECO:0000256" key="2">
    <source>
        <dbReference type="SAM" id="Phobius"/>
    </source>
</evidence>
<dbReference type="EMBL" id="CP066831">
    <property type="protein sequence ID" value="QQM40162.1"/>
    <property type="molecule type" value="Genomic_DNA"/>
</dbReference>
<dbReference type="Proteomes" id="UP000595636">
    <property type="component" value="Chromosome"/>
</dbReference>
<gene>
    <name evidence="3" type="ORF">JEQ17_12215</name>
</gene>
<dbReference type="RefSeq" id="WP_200395287.1">
    <property type="nucleotide sequence ID" value="NZ_CP066831.1"/>
</dbReference>
<reference evidence="3 4" key="1">
    <citation type="submission" date="2020-12" db="EMBL/GenBank/DDBJ databases">
        <title>A novel species.</title>
        <authorList>
            <person name="Li K."/>
        </authorList>
    </citation>
    <scope>NUCLEOTIDE SEQUENCE [LARGE SCALE GENOMIC DNA]</scope>
    <source>
        <strain evidence="3 4">ZYC-3</strain>
    </source>
</reference>
<evidence type="ECO:0000256" key="1">
    <source>
        <dbReference type="SAM" id="MobiDB-lite"/>
    </source>
</evidence>